<dbReference type="VEuPathDB" id="FungiDB:I302_07617"/>
<evidence type="ECO:0000313" key="3">
    <source>
        <dbReference type="EMBL" id="WVW85979.1"/>
    </source>
</evidence>
<protein>
    <submittedName>
        <fullName evidence="2">Uncharacterized protein</fullName>
    </submittedName>
</protein>
<keyword evidence="1" id="KW-0812">Transmembrane</keyword>
<accession>A0A1B9FWW8</accession>
<proteinExistence type="predicted"/>
<dbReference type="GeneID" id="30212016"/>
<feature type="transmembrane region" description="Helical" evidence="1">
    <location>
        <begin position="28"/>
        <end position="49"/>
    </location>
</feature>
<reference evidence="3" key="2">
    <citation type="submission" date="2013-07" db="EMBL/GenBank/DDBJ databases">
        <authorList>
            <consortium name="The Broad Institute Genome Sequencing Platform"/>
            <person name="Cuomo C."/>
            <person name="Litvintseva A."/>
            <person name="Chen Y."/>
            <person name="Heitman J."/>
            <person name="Sun S."/>
            <person name="Springer D."/>
            <person name="Dromer F."/>
            <person name="Young S.K."/>
            <person name="Zeng Q."/>
            <person name="Gargeya S."/>
            <person name="Fitzgerald M."/>
            <person name="Abouelleil A."/>
            <person name="Alvarado L."/>
            <person name="Berlin A.M."/>
            <person name="Chapman S.B."/>
            <person name="Dewar J."/>
            <person name="Goldberg J."/>
            <person name="Griggs A."/>
            <person name="Gujja S."/>
            <person name="Hansen M."/>
            <person name="Howarth C."/>
            <person name="Imamovic A."/>
            <person name="Larimer J."/>
            <person name="McCowan C."/>
            <person name="Murphy C."/>
            <person name="Pearson M."/>
            <person name="Priest M."/>
            <person name="Roberts A."/>
            <person name="Saif S."/>
            <person name="Shea T."/>
            <person name="Sykes S."/>
            <person name="Wortman J."/>
            <person name="Nusbaum C."/>
            <person name="Birren B."/>
        </authorList>
    </citation>
    <scope>NUCLEOTIDE SEQUENCE</scope>
    <source>
        <strain evidence="3">CBS 10118</strain>
    </source>
</reference>
<sequence>MAISGVTTASSVAAGGNSSFGSSPAAKYIIIAIAAIVLIVLIWLCLLHVQKRRFAGKGIFGRARKCEECNRPLGDDKRYTDGTSRCMPSRIWYHRGCGPESVELQTA</sequence>
<gene>
    <name evidence="2" type="ORF">I302_07617</name>
    <name evidence="3" type="ORF">I302_108017</name>
</gene>
<keyword evidence="1" id="KW-1133">Transmembrane helix</keyword>
<reference evidence="2" key="1">
    <citation type="submission" date="2013-07" db="EMBL/GenBank/DDBJ databases">
        <title>The Genome Sequence of Cryptococcus bestiolae CBS10118.</title>
        <authorList>
            <consortium name="The Broad Institute Genome Sequencing Platform"/>
            <person name="Cuomo C."/>
            <person name="Litvintseva A."/>
            <person name="Chen Y."/>
            <person name="Heitman J."/>
            <person name="Sun S."/>
            <person name="Springer D."/>
            <person name="Dromer F."/>
            <person name="Young S.K."/>
            <person name="Zeng Q."/>
            <person name="Gargeya S."/>
            <person name="Fitzgerald M."/>
            <person name="Abouelleil A."/>
            <person name="Alvarado L."/>
            <person name="Berlin A.M."/>
            <person name="Chapman S.B."/>
            <person name="Dewar J."/>
            <person name="Goldberg J."/>
            <person name="Griggs A."/>
            <person name="Gujja S."/>
            <person name="Hansen M."/>
            <person name="Howarth C."/>
            <person name="Imamovic A."/>
            <person name="Larimer J."/>
            <person name="McCowan C."/>
            <person name="Murphy C."/>
            <person name="Pearson M."/>
            <person name="Priest M."/>
            <person name="Roberts A."/>
            <person name="Saif S."/>
            <person name="Shea T."/>
            <person name="Sykes S."/>
            <person name="Wortman J."/>
            <person name="Nusbaum C."/>
            <person name="Birren B."/>
        </authorList>
    </citation>
    <scope>NUCLEOTIDE SEQUENCE [LARGE SCALE GENOMIC DNA]</scope>
    <source>
        <strain evidence="2">CBS 10118</strain>
    </source>
</reference>
<dbReference type="KEGG" id="kbi:30212016"/>
<keyword evidence="4" id="KW-1185">Reference proteome</keyword>
<evidence type="ECO:0000256" key="1">
    <source>
        <dbReference type="SAM" id="Phobius"/>
    </source>
</evidence>
<name>A0A1B9FWW8_9TREE</name>
<organism evidence="2">
    <name type="scientific">Kwoniella bestiolae CBS 10118</name>
    <dbReference type="NCBI Taxonomy" id="1296100"/>
    <lineage>
        <taxon>Eukaryota</taxon>
        <taxon>Fungi</taxon>
        <taxon>Dikarya</taxon>
        <taxon>Basidiomycota</taxon>
        <taxon>Agaricomycotina</taxon>
        <taxon>Tremellomycetes</taxon>
        <taxon>Tremellales</taxon>
        <taxon>Cryptococcaceae</taxon>
        <taxon>Kwoniella</taxon>
    </lineage>
</organism>
<keyword evidence="1" id="KW-0472">Membrane</keyword>
<evidence type="ECO:0000313" key="4">
    <source>
        <dbReference type="Proteomes" id="UP000092730"/>
    </source>
</evidence>
<reference evidence="3" key="4">
    <citation type="submission" date="2024-02" db="EMBL/GenBank/DDBJ databases">
        <title>Comparative genomics of Cryptococcus and Kwoniella reveals pathogenesis evolution and contrasting modes of karyotype evolution via chromosome fusion or intercentromeric recombination.</title>
        <authorList>
            <person name="Coelho M.A."/>
            <person name="David-Palma M."/>
            <person name="Shea T."/>
            <person name="Bowers K."/>
            <person name="McGinley-Smith S."/>
            <person name="Mohammad A.W."/>
            <person name="Gnirke A."/>
            <person name="Yurkov A.M."/>
            <person name="Nowrousian M."/>
            <person name="Sun S."/>
            <person name="Cuomo C.A."/>
            <person name="Heitman J."/>
        </authorList>
    </citation>
    <scope>NUCLEOTIDE SEQUENCE</scope>
    <source>
        <strain evidence="3">CBS 10118</strain>
    </source>
</reference>
<dbReference type="Proteomes" id="UP000092730">
    <property type="component" value="Chromosome 7"/>
</dbReference>
<dbReference type="EMBL" id="CP144547">
    <property type="protein sequence ID" value="WVW85979.1"/>
    <property type="molecule type" value="Genomic_DNA"/>
</dbReference>
<reference evidence="2" key="3">
    <citation type="submission" date="2014-01" db="EMBL/GenBank/DDBJ databases">
        <title>Evolution of pathogenesis and genome organization in the Tremellales.</title>
        <authorList>
            <person name="Cuomo C."/>
            <person name="Litvintseva A."/>
            <person name="Heitman J."/>
            <person name="Chen Y."/>
            <person name="Sun S."/>
            <person name="Springer D."/>
            <person name="Dromer F."/>
            <person name="Young S."/>
            <person name="Zeng Q."/>
            <person name="Chapman S."/>
            <person name="Gujja S."/>
            <person name="Saif S."/>
            <person name="Birren B."/>
        </authorList>
    </citation>
    <scope>NUCLEOTIDE SEQUENCE</scope>
    <source>
        <strain evidence="2">CBS 10118</strain>
    </source>
</reference>
<dbReference type="EMBL" id="KI894024">
    <property type="protein sequence ID" value="OCF23263.1"/>
    <property type="molecule type" value="Genomic_DNA"/>
</dbReference>
<evidence type="ECO:0000313" key="2">
    <source>
        <dbReference type="EMBL" id="OCF23263.1"/>
    </source>
</evidence>
<dbReference type="AlphaFoldDB" id="A0A1B9FWW8"/>
<dbReference type="RefSeq" id="XP_019044333.1">
    <property type="nucleotide sequence ID" value="XM_019194210.1"/>
</dbReference>